<keyword evidence="13" id="KW-1185">Reference proteome</keyword>
<reference evidence="12 13" key="1">
    <citation type="journal article" date="2015" name="Genome Announc.">
        <title>Complete Genome Sequence of Methanosphaerula palustris E1-9CT, a Hydrogenotrophic Methanogen Isolated from a Minerotrophic Fen Peatland.</title>
        <authorList>
            <person name="Cadillo-Quiroz H."/>
            <person name="Browne P."/>
            <person name="Kyrpides N."/>
            <person name="Woyke T."/>
            <person name="Goodwin L."/>
            <person name="Detter C."/>
            <person name="Yavitt J.B."/>
            <person name="Zinder S.H."/>
        </authorList>
    </citation>
    <scope>NUCLEOTIDE SEQUENCE [LARGE SCALE GENOMIC DNA]</scope>
    <source>
        <strain evidence="13">ATCC BAA-1556 / DSM 19958 / E1-9c</strain>
    </source>
</reference>
<dbReference type="Pfam" id="PF00005">
    <property type="entry name" value="ABC_tran"/>
    <property type="match status" value="1"/>
</dbReference>
<proteinExistence type="inferred from homology"/>
<comment type="function">
    <text evidence="9">Probably part of an ABC transporter complex. Responsible for energy coupling to the transport system.</text>
</comment>
<name>B8GJH2_METPE</name>
<organism evidence="12 13">
    <name type="scientific">Methanosphaerula palustris (strain ATCC BAA-1556 / DSM 19958 / E1-9c)</name>
    <dbReference type="NCBI Taxonomy" id="521011"/>
    <lineage>
        <taxon>Archaea</taxon>
        <taxon>Methanobacteriati</taxon>
        <taxon>Methanobacteriota</taxon>
        <taxon>Stenosarchaea group</taxon>
        <taxon>Methanomicrobia</taxon>
        <taxon>Methanomicrobiales</taxon>
        <taxon>Methanoregulaceae</taxon>
        <taxon>Methanosphaerula</taxon>
    </lineage>
</organism>
<evidence type="ECO:0000256" key="4">
    <source>
        <dbReference type="ARBA" id="ARBA00022475"/>
    </source>
</evidence>
<keyword evidence="7" id="KW-1278">Translocase</keyword>
<dbReference type="InterPro" id="IPR017871">
    <property type="entry name" value="ABC_transporter-like_CS"/>
</dbReference>
<evidence type="ECO:0000259" key="11">
    <source>
        <dbReference type="PROSITE" id="PS50893"/>
    </source>
</evidence>
<dbReference type="PANTHER" id="PTHR43553">
    <property type="entry name" value="HEAVY METAL TRANSPORTER"/>
    <property type="match status" value="1"/>
</dbReference>
<dbReference type="eggNOG" id="arCOG00203">
    <property type="taxonomic scope" value="Archaea"/>
</dbReference>
<dbReference type="GO" id="GO:0043190">
    <property type="term" value="C:ATP-binding cassette (ABC) transporter complex"/>
    <property type="evidence" value="ECO:0007669"/>
    <property type="project" value="TreeGrafter"/>
</dbReference>
<keyword evidence="8 10" id="KW-0472">Membrane</keyword>
<comment type="subcellular location">
    <subcellularLocation>
        <location evidence="1 10">Cell membrane</location>
        <topology evidence="1 10">Peripheral membrane protein</topology>
    </subcellularLocation>
</comment>
<keyword evidence="5 10" id="KW-0547">Nucleotide-binding</keyword>
<dbReference type="PROSITE" id="PS00211">
    <property type="entry name" value="ABC_TRANSPORTER_1"/>
    <property type="match status" value="1"/>
</dbReference>
<evidence type="ECO:0000256" key="7">
    <source>
        <dbReference type="ARBA" id="ARBA00022967"/>
    </source>
</evidence>
<protein>
    <recommendedName>
        <fullName evidence="10">ABC transporter ATP-binding protein</fullName>
    </recommendedName>
</protein>
<dbReference type="InterPro" id="IPR027417">
    <property type="entry name" value="P-loop_NTPase"/>
</dbReference>
<dbReference type="HOGENOM" id="CLU_000604_13_2_2"/>
<accession>B8GJH2</accession>
<evidence type="ECO:0000256" key="9">
    <source>
        <dbReference type="ARBA" id="ARBA00025157"/>
    </source>
</evidence>
<dbReference type="RefSeq" id="WP_012618332.1">
    <property type="nucleotide sequence ID" value="NC_011832.1"/>
</dbReference>
<comment type="similarity">
    <text evidence="2 10">Belongs to the ABC transporter superfamily.</text>
</comment>
<evidence type="ECO:0000256" key="5">
    <source>
        <dbReference type="ARBA" id="ARBA00022741"/>
    </source>
</evidence>
<dbReference type="EMBL" id="CP001338">
    <property type="protein sequence ID" value="ACL17013.1"/>
    <property type="molecule type" value="Genomic_DNA"/>
</dbReference>
<dbReference type="PROSITE" id="PS50893">
    <property type="entry name" value="ABC_TRANSPORTER_2"/>
    <property type="match status" value="1"/>
</dbReference>
<dbReference type="AlphaFoldDB" id="B8GJH2"/>
<feature type="domain" description="ABC transporter" evidence="11">
    <location>
        <begin position="5"/>
        <end position="240"/>
    </location>
</feature>
<evidence type="ECO:0000256" key="3">
    <source>
        <dbReference type="ARBA" id="ARBA00022448"/>
    </source>
</evidence>
<dbReference type="SMART" id="SM00382">
    <property type="entry name" value="AAA"/>
    <property type="match status" value="1"/>
</dbReference>
<dbReference type="InterPro" id="IPR003439">
    <property type="entry name" value="ABC_transporter-like_ATP-bd"/>
</dbReference>
<dbReference type="NCBIfam" id="TIGR01166">
    <property type="entry name" value="cbiO"/>
    <property type="match status" value="1"/>
</dbReference>
<keyword evidence="4 10" id="KW-1003">Cell membrane</keyword>
<dbReference type="InterPro" id="IPR003593">
    <property type="entry name" value="AAA+_ATPase"/>
</dbReference>
<dbReference type="FunFam" id="3.40.50.300:FF:000224">
    <property type="entry name" value="Energy-coupling factor transporter ATP-binding protein EcfA"/>
    <property type="match status" value="1"/>
</dbReference>
<dbReference type="GO" id="GO:0042626">
    <property type="term" value="F:ATPase-coupled transmembrane transporter activity"/>
    <property type="evidence" value="ECO:0007669"/>
    <property type="project" value="TreeGrafter"/>
</dbReference>
<dbReference type="InterPro" id="IPR050095">
    <property type="entry name" value="ECF_ABC_transporter_ATP-bd"/>
</dbReference>
<dbReference type="Proteomes" id="UP000002457">
    <property type="component" value="Chromosome"/>
</dbReference>
<dbReference type="CDD" id="cd03225">
    <property type="entry name" value="ABC_cobalt_CbiO_domain1"/>
    <property type="match status" value="1"/>
</dbReference>
<dbReference type="InterPro" id="IPR015856">
    <property type="entry name" value="ABC_transpr_CbiO/EcfA_su"/>
</dbReference>
<gene>
    <name evidence="12" type="ordered locus">Mpal_1705</name>
</gene>
<evidence type="ECO:0000256" key="8">
    <source>
        <dbReference type="ARBA" id="ARBA00023136"/>
    </source>
</evidence>
<evidence type="ECO:0000256" key="1">
    <source>
        <dbReference type="ARBA" id="ARBA00004202"/>
    </source>
</evidence>
<dbReference type="STRING" id="521011.Mpal_1705"/>
<dbReference type="GO" id="GO:0006824">
    <property type="term" value="P:cobalt ion transport"/>
    <property type="evidence" value="ECO:0007669"/>
    <property type="project" value="InterPro"/>
</dbReference>
<comment type="function">
    <text evidence="10">Part of an ABC transporter complex. Responsible for energy coupling to the transport system.</text>
</comment>
<evidence type="ECO:0000256" key="10">
    <source>
        <dbReference type="RuleBase" id="RU364103"/>
    </source>
</evidence>
<sequence length="411" mass="45042">MSTILEFRDVHYAYPNCQESLRGVNFSISEGAKVALVGPNGAGKTTLILSCNGILRPTSGEVLFHNSPLRYDRSSLRDLRKKIGLVFQNSDAQLFAPTVYQDVAFGPVNLGIAKDQVKALVQRGLSAVGLIGYERRPPHLLSGGEKKKAAIAGVLVMEPDVLIFDEPTSSLDPAGAADLMELLDELNVQGKTIIISTHDIELAYQWADDIILMNSGLVIHQGPPEKVFMDPALIAATNLRTPAVLETFTELVARKILSGPKAPRSVLHLVNCLEQSLNRQRDAKEYGSISVCNVDTVPAEMIHCWVQTHPNHRKGAMGTRAKHLATVEEIVLDYTYDVIDKCILRALIGESSLILTSTGMVQRVERRVFAFDEESGIRIAVDLTALDREVPQAPHSLLQGDHRECQSGPQK</sequence>
<evidence type="ECO:0000313" key="12">
    <source>
        <dbReference type="EMBL" id="ACL17013.1"/>
    </source>
</evidence>
<keyword evidence="3 10" id="KW-0813">Transport</keyword>
<dbReference type="InterPro" id="IPR005876">
    <property type="entry name" value="Co_trans_ATP-bd"/>
</dbReference>
<evidence type="ECO:0000256" key="6">
    <source>
        <dbReference type="ARBA" id="ARBA00022840"/>
    </source>
</evidence>
<dbReference type="OrthoDB" id="18209at2157"/>
<evidence type="ECO:0000256" key="2">
    <source>
        <dbReference type="ARBA" id="ARBA00005417"/>
    </source>
</evidence>
<dbReference type="GO" id="GO:0005524">
    <property type="term" value="F:ATP binding"/>
    <property type="evidence" value="ECO:0007669"/>
    <property type="project" value="UniProtKB-UniRule"/>
</dbReference>
<dbReference type="GeneID" id="7271268"/>
<dbReference type="SUPFAM" id="SSF52540">
    <property type="entry name" value="P-loop containing nucleoside triphosphate hydrolases"/>
    <property type="match status" value="1"/>
</dbReference>
<dbReference type="PANTHER" id="PTHR43553:SF24">
    <property type="entry name" value="ENERGY-COUPLING FACTOR TRANSPORTER ATP-BINDING PROTEIN ECFA1"/>
    <property type="match status" value="1"/>
</dbReference>
<dbReference type="GO" id="GO:0016887">
    <property type="term" value="F:ATP hydrolysis activity"/>
    <property type="evidence" value="ECO:0007669"/>
    <property type="project" value="InterPro"/>
</dbReference>
<evidence type="ECO:0000313" key="13">
    <source>
        <dbReference type="Proteomes" id="UP000002457"/>
    </source>
</evidence>
<keyword evidence="6 10" id="KW-0067">ATP-binding</keyword>
<dbReference type="Gene3D" id="3.40.50.300">
    <property type="entry name" value="P-loop containing nucleotide triphosphate hydrolases"/>
    <property type="match status" value="1"/>
</dbReference>
<dbReference type="KEGG" id="mpl:Mpal_1705"/>